<dbReference type="Proteomes" id="UP000664940">
    <property type="component" value="Unassembled WGS sequence"/>
</dbReference>
<comment type="caution">
    <text evidence="1">The sequence shown here is derived from an EMBL/GenBank/DDBJ whole genome shotgun (WGS) entry which is preliminary data.</text>
</comment>
<proteinExistence type="predicted"/>
<evidence type="ECO:0000313" key="1">
    <source>
        <dbReference type="EMBL" id="KAF6074875.1"/>
    </source>
</evidence>
<name>A0A834D8N2_9CHIR</name>
<evidence type="ECO:0000313" key="2">
    <source>
        <dbReference type="Proteomes" id="UP000664940"/>
    </source>
</evidence>
<accession>A0A834D8N2</accession>
<sequence length="137" mass="14853">MGQNLENPEEQCGNRAPLPSFFPNKVLTSVLRCLGAHRLREEAVKVGTRLSGPLAASRNLTPSVQPPICPSVCPFRLCPHPIRSTISHCPNLSPIVEQQGPFLYPVGNGNKMSTAGDVGYRTGWHTSPEKGPGWGWV</sequence>
<organism evidence="1 2">
    <name type="scientific">Phyllostomus discolor</name>
    <name type="common">pale spear-nosed bat</name>
    <dbReference type="NCBI Taxonomy" id="89673"/>
    <lineage>
        <taxon>Eukaryota</taxon>
        <taxon>Metazoa</taxon>
        <taxon>Chordata</taxon>
        <taxon>Craniata</taxon>
        <taxon>Vertebrata</taxon>
        <taxon>Euteleostomi</taxon>
        <taxon>Mammalia</taxon>
        <taxon>Eutheria</taxon>
        <taxon>Laurasiatheria</taxon>
        <taxon>Chiroptera</taxon>
        <taxon>Yangochiroptera</taxon>
        <taxon>Phyllostomidae</taxon>
        <taxon>Phyllostominae</taxon>
        <taxon>Phyllostomus</taxon>
    </lineage>
</organism>
<dbReference type="EMBL" id="JABVXQ010000015">
    <property type="protein sequence ID" value="KAF6074875.1"/>
    <property type="molecule type" value="Genomic_DNA"/>
</dbReference>
<protein>
    <submittedName>
        <fullName evidence="1">Uncharacterized protein</fullName>
    </submittedName>
</protein>
<dbReference type="AlphaFoldDB" id="A0A834D8N2"/>
<reference evidence="1 2" key="1">
    <citation type="journal article" date="2020" name="Nature">
        <title>Six reference-quality genomes reveal evolution of bat adaptations.</title>
        <authorList>
            <person name="Jebb D."/>
            <person name="Huang Z."/>
            <person name="Pippel M."/>
            <person name="Hughes G.M."/>
            <person name="Lavrichenko K."/>
            <person name="Devanna P."/>
            <person name="Winkler S."/>
            <person name="Jermiin L.S."/>
            <person name="Skirmuntt E.C."/>
            <person name="Katzourakis A."/>
            <person name="Burkitt-Gray L."/>
            <person name="Ray D.A."/>
            <person name="Sullivan K.A.M."/>
            <person name="Roscito J.G."/>
            <person name="Kirilenko B.M."/>
            <person name="Davalos L.M."/>
            <person name="Corthals A.P."/>
            <person name="Power M.L."/>
            <person name="Jones G."/>
            <person name="Ransome R.D."/>
            <person name="Dechmann D.K.N."/>
            <person name="Locatelli A.G."/>
            <person name="Puechmaille S.J."/>
            <person name="Fedrigo O."/>
            <person name="Jarvis E.D."/>
            <person name="Hiller M."/>
            <person name="Vernes S.C."/>
            <person name="Myers E.W."/>
            <person name="Teeling E.C."/>
        </authorList>
    </citation>
    <scope>NUCLEOTIDE SEQUENCE [LARGE SCALE GENOMIC DNA]</scope>
    <source>
        <strain evidence="1">Bat1K_MPI-CBG_1</strain>
    </source>
</reference>
<gene>
    <name evidence="1" type="ORF">HJG60_009298</name>
</gene>